<sequence>MTVDLLENYIHRLNLLINQENNKELVSLTKELLEQLRCITSISNLQKALNRFSASIGTYSTSQVARQISKWENELQELQLLEKAVLDKFPALTFREEVQSFKRVLEKIFAREDYLFHARAKSLLSYLNDEALQVTLDYLNDLSTGVTSASAILGTFDQSPSLSRKHTACKYLLTKNSINFNEKNSKQVLANNILQSALLIYQDMQSEPKQEVKQSSPCILI</sequence>
<accession>A0A222P5N3</accession>
<organism evidence="2 3">
    <name type="scientific">Legionella clemsonensis</name>
    <dbReference type="NCBI Taxonomy" id="1867846"/>
    <lineage>
        <taxon>Bacteria</taxon>
        <taxon>Pseudomonadati</taxon>
        <taxon>Pseudomonadota</taxon>
        <taxon>Gammaproteobacteria</taxon>
        <taxon>Legionellales</taxon>
        <taxon>Legionellaceae</taxon>
        <taxon>Legionella</taxon>
    </lineage>
</organism>
<dbReference type="KEGG" id="lcd:clem_13045"/>
<evidence type="ECO:0000256" key="1">
    <source>
        <dbReference type="SAM" id="Coils"/>
    </source>
</evidence>
<name>A0A222P5N3_9GAMM</name>
<reference evidence="3" key="1">
    <citation type="submission" date="2016-07" db="EMBL/GenBank/DDBJ databases">
        <authorList>
            <person name="Florea S."/>
            <person name="Webb J.S."/>
            <person name="Jaromczyk J."/>
            <person name="Schardl C.L."/>
        </authorList>
    </citation>
    <scope>NUCLEOTIDE SEQUENCE [LARGE SCALE GENOMIC DNA]</scope>
    <source>
        <strain evidence="3">CDC-D5610</strain>
    </source>
</reference>
<protein>
    <submittedName>
        <fullName evidence="2">Uncharacterized protein</fullName>
    </submittedName>
</protein>
<evidence type="ECO:0000313" key="3">
    <source>
        <dbReference type="Proteomes" id="UP000201728"/>
    </source>
</evidence>
<dbReference type="EMBL" id="CP016397">
    <property type="protein sequence ID" value="ASQ47142.1"/>
    <property type="molecule type" value="Genomic_DNA"/>
</dbReference>
<dbReference type="AlphaFoldDB" id="A0A222P5N3"/>
<keyword evidence="3" id="KW-1185">Reference proteome</keyword>
<dbReference type="RefSeq" id="WP_094091915.1">
    <property type="nucleotide sequence ID" value="NZ_CP016397.1"/>
</dbReference>
<keyword evidence="1" id="KW-0175">Coiled coil</keyword>
<gene>
    <name evidence="2" type="ORF">clem_13045</name>
</gene>
<dbReference type="Proteomes" id="UP000201728">
    <property type="component" value="Chromosome"/>
</dbReference>
<proteinExistence type="predicted"/>
<evidence type="ECO:0000313" key="2">
    <source>
        <dbReference type="EMBL" id="ASQ47142.1"/>
    </source>
</evidence>
<dbReference type="OrthoDB" id="5653730at2"/>
<feature type="coiled-coil region" evidence="1">
    <location>
        <begin position="61"/>
        <end position="88"/>
    </location>
</feature>